<feature type="domain" description="C2" evidence="2">
    <location>
        <begin position="26"/>
        <end position="150"/>
    </location>
</feature>
<dbReference type="SUPFAM" id="SSF49562">
    <property type="entry name" value="C2 domain (Calcium/lipid-binding domain, CaLB)"/>
    <property type="match status" value="1"/>
</dbReference>
<sequence>GYGGLGCLDPSLYRTTTDLEEELQYPEGHLGRVWFYVRYEPNSEKLLVTLLKIKNLPSRTVGTSNSCDPIVKLHLVPNQRRIQQSRQKKKTCNPFFDETFVFQVSEKELGDHSLKMTVLDSGRNKTQNTIGHVTFPLRHLAVEHPSDQLELLKMDLEKVGIFMFKYYYKKPVSVNRHLQRSYLGRGSQ</sequence>
<dbReference type="InterPro" id="IPR000008">
    <property type="entry name" value="C2_dom"/>
</dbReference>
<evidence type="ECO:0000313" key="3">
    <source>
        <dbReference type="EMBL" id="KAL1123180.1"/>
    </source>
</evidence>
<dbReference type="EMBL" id="JBFDAA010000012">
    <property type="protein sequence ID" value="KAL1123180.1"/>
    <property type="molecule type" value="Genomic_DNA"/>
</dbReference>
<feature type="non-terminal residue" evidence="3">
    <location>
        <position position="1"/>
    </location>
</feature>
<dbReference type="PROSITE" id="PS50004">
    <property type="entry name" value="C2"/>
    <property type="match status" value="1"/>
</dbReference>
<dbReference type="InterPro" id="IPR001565">
    <property type="entry name" value="Synaptotagmin"/>
</dbReference>
<evidence type="ECO:0000313" key="4">
    <source>
        <dbReference type="Proteomes" id="UP001558652"/>
    </source>
</evidence>
<dbReference type="Proteomes" id="UP001558652">
    <property type="component" value="Unassembled WGS sequence"/>
</dbReference>
<reference evidence="3 4" key="1">
    <citation type="submission" date="2024-07" db="EMBL/GenBank/DDBJ databases">
        <title>Chromosome-level genome assembly of the water stick insect Ranatra chinensis (Heteroptera: Nepidae).</title>
        <authorList>
            <person name="Liu X."/>
        </authorList>
    </citation>
    <scope>NUCLEOTIDE SEQUENCE [LARGE SCALE GENOMIC DNA]</scope>
    <source>
        <strain evidence="3">Cailab_2021Rc</strain>
        <tissue evidence="3">Muscle</tissue>
    </source>
</reference>
<dbReference type="FunFam" id="2.60.40.150:FF:000237">
    <property type="entry name" value="Synaptotagmin 15"/>
    <property type="match status" value="1"/>
</dbReference>
<gene>
    <name evidence="3" type="ORF">AAG570_002267</name>
</gene>
<dbReference type="Pfam" id="PF00168">
    <property type="entry name" value="C2"/>
    <property type="match status" value="1"/>
</dbReference>
<accession>A0ABD0Y720</accession>
<dbReference type="PANTHER" id="PTHR10024:SF234">
    <property type="entry name" value="SYNAPTOTAGMIN-15-RELATED"/>
    <property type="match status" value="1"/>
</dbReference>
<keyword evidence="1" id="KW-0677">Repeat</keyword>
<comment type="caution">
    <text evidence="3">The sequence shown here is derived from an EMBL/GenBank/DDBJ whole genome shotgun (WGS) entry which is preliminary data.</text>
</comment>
<dbReference type="Gene3D" id="2.60.40.150">
    <property type="entry name" value="C2 domain"/>
    <property type="match status" value="1"/>
</dbReference>
<dbReference type="SMART" id="SM00239">
    <property type="entry name" value="C2"/>
    <property type="match status" value="1"/>
</dbReference>
<dbReference type="PRINTS" id="PR00399">
    <property type="entry name" value="SYNAPTOTAGMN"/>
</dbReference>
<name>A0ABD0Y720_9HEMI</name>
<dbReference type="InterPro" id="IPR035892">
    <property type="entry name" value="C2_domain_sf"/>
</dbReference>
<protein>
    <recommendedName>
        <fullName evidence="2">C2 domain-containing protein</fullName>
    </recommendedName>
</protein>
<evidence type="ECO:0000256" key="1">
    <source>
        <dbReference type="ARBA" id="ARBA00022737"/>
    </source>
</evidence>
<evidence type="ECO:0000259" key="2">
    <source>
        <dbReference type="PROSITE" id="PS50004"/>
    </source>
</evidence>
<dbReference type="PANTHER" id="PTHR10024">
    <property type="entry name" value="SYNAPTOTAGMIN"/>
    <property type="match status" value="1"/>
</dbReference>
<keyword evidence="4" id="KW-1185">Reference proteome</keyword>
<proteinExistence type="predicted"/>
<dbReference type="AlphaFoldDB" id="A0ABD0Y720"/>
<organism evidence="3 4">
    <name type="scientific">Ranatra chinensis</name>
    <dbReference type="NCBI Taxonomy" id="642074"/>
    <lineage>
        <taxon>Eukaryota</taxon>
        <taxon>Metazoa</taxon>
        <taxon>Ecdysozoa</taxon>
        <taxon>Arthropoda</taxon>
        <taxon>Hexapoda</taxon>
        <taxon>Insecta</taxon>
        <taxon>Pterygota</taxon>
        <taxon>Neoptera</taxon>
        <taxon>Paraneoptera</taxon>
        <taxon>Hemiptera</taxon>
        <taxon>Heteroptera</taxon>
        <taxon>Panheteroptera</taxon>
        <taxon>Nepomorpha</taxon>
        <taxon>Nepidae</taxon>
        <taxon>Ranatrinae</taxon>
        <taxon>Ranatra</taxon>
    </lineage>
</organism>